<dbReference type="EMBL" id="MU006797">
    <property type="protein sequence ID" value="KAF2636664.1"/>
    <property type="molecule type" value="Genomic_DNA"/>
</dbReference>
<feature type="compositionally biased region" description="Basic residues" evidence="1">
    <location>
        <begin position="192"/>
        <end position="214"/>
    </location>
</feature>
<sequence>MRAITLATRRNLAPVIRLQTWFCDAGPHGWAQRTDTRTHGGGRGHTADDGKAGDGHAGMADGRRSERHVNAHTHRHRHGSLADVKSSVARGRMLDTEAPMGRVEIQRAPRTMFGVCWSVPILQDAMCTVEAGSCTGQARPKASASRKSWLPALSCDPIASFLIPSSTYQFARPPARCRFTSLPAATDCYHGPARRRHRGRKRTANTPRLGRKKAARLSALVRRGESHKPVHPISTPT</sequence>
<evidence type="ECO:0000256" key="1">
    <source>
        <dbReference type="SAM" id="MobiDB-lite"/>
    </source>
</evidence>
<dbReference type="AlphaFoldDB" id="A0A6A6RRK9"/>
<protein>
    <submittedName>
        <fullName evidence="2">Uncharacterized protein</fullName>
    </submittedName>
</protein>
<feature type="compositionally biased region" description="Basic and acidic residues" evidence="1">
    <location>
        <begin position="45"/>
        <end position="54"/>
    </location>
</feature>
<name>A0A6A6RRK9_9PLEO</name>
<feature type="region of interest" description="Disordered" evidence="1">
    <location>
        <begin position="190"/>
        <end position="214"/>
    </location>
</feature>
<proteinExistence type="predicted"/>
<gene>
    <name evidence="2" type="ORF">P280DRAFT_147299</name>
</gene>
<feature type="region of interest" description="Disordered" evidence="1">
    <location>
        <begin position="33"/>
        <end position="61"/>
    </location>
</feature>
<evidence type="ECO:0000313" key="3">
    <source>
        <dbReference type="Proteomes" id="UP000799753"/>
    </source>
</evidence>
<organism evidence="2 3">
    <name type="scientific">Massarina eburnea CBS 473.64</name>
    <dbReference type="NCBI Taxonomy" id="1395130"/>
    <lineage>
        <taxon>Eukaryota</taxon>
        <taxon>Fungi</taxon>
        <taxon>Dikarya</taxon>
        <taxon>Ascomycota</taxon>
        <taxon>Pezizomycotina</taxon>
        <taxon>Dothideomycetes</taxon>
        <taxon>Pleosporomycetidae</taxon>
        <taxon>Pleosporales</taxon>
        <taxon>Massarineae</taxon>
        <taxon>Massarinaceae</taxon>
        <taxon>Massarina</taxon>
    </lineage>
</organism>
<evidence type="ECO:0000313" key="2">
    <source>
        <dbReference type="EMBL" id="KAF2636664.1"/>
    </source>
</evidence>
<accession>A0A6A6RRK9</accession>
<dbReference type="Proteomes" id="UP000799753">
    <property type="component" value="Unassembled WGS sequence"/>
</dbReference>
<reference evidence="2" key="1">
    <citation type="journal article" date="2020" name="Stud. Mycol.">
        <title>101 Dothideomycetes genomes: a test case for predicting lifestyles and emergence of pathogens.</title>
        <authorList>
            <person name="Haridas S."/>
            <person name="Albert R."/>
            <person name="Binder M."/>
            <person name="Bloem J."/>
            <person name="Labutti K."/>
            <person name="Salamov A."/>
            <person name="Andreopoulos B."/>
            <person name="Baker S."/>
            <person name="Barry K."/>
            <person name="Bills G."/>
            <person name="Bluhm B."/>
            <person name="Cannon C."/>
            <person name="Castanera R."/>
            <person name="Culley D."/>
            <person name="Daum C."/>
            <person name="Ezra D."/>
            <person name="Gonzalez J."/>
            <person name="Henrissat B."/>
            <person name="Kuo A."/>
            <person name="Liang C."/>
            <person name="Lipzen A."/>
            <person name="Lutzoni F."/>
            <person name="Magnuson J."/>
            <person name="Mondo S."/>
            <person name="Nolan M."/>
            <person name="Ohm R."/>
            <person name="Pangilinan J."/>
            <person name="Park H.-J."/>
            <person name="Ramirez L."/>
            <person name="Alfaro M."/>
            <person name="Sun H."/>
            <person name="Tritt A."/>
            <person name="Yoshinaga Y."/>
            <person name="Zwiers L.-H."/>
            <person name="Turgeon B."/>
            <person name="Goodwin S."/>
            <person name="Spatafora J."/>
            <person name="Crous P."/>
            <person name="Grigoriev I."/>
        </authorList>
    </citation>
    <scope>NUCLEOTIDE SEQUENCE</scope>
    <source>
        <strain evidence="2">CBS 473.64</strain>
    </source>
</reference>
<keyword evidence="3" id="KW-1185">Reference proteome</keyword>